<feature type="domain" description="DNA ligase D polymerase" evidence="1">
    <location>
        <begin position="31"/>
        <end position="282"/>
    </location>
</feature>
<dbReference type="HOGENOM" id="CLU_008325_1_0_9"/>
<dbReference type="CDD" id="cd04865">
    <property type="entry name" value="LigD_Pol_like_2"/>
    <property type="match status" value="1"/>
</dbReference>
<dbReference type="KEGG" id="swo:Swol_1124"/>
<dbReference type="Pfam" id="PF21686">
    <property type="entry name" value="LigD_Prim-Pol"/>
    <property type="match status" value="1"/>
</dbReference>
<evidence type="ECO:0000313" key="2">
    <source>
        <dbReference type="EMBL" id="ABI68434.1"/>
    </source>
</evidence>
<evidence type="ECO:0000259" key="1">
    <source>
        <dbReference type="Pfam" id="PF21686"/>
    </source>
</evidence>
<dbReference type="STRING" id="335541.Swol_1124"/>
<gene>
    <name evidence="2" type="ordered locus">Swol_1124</name>
</gene>
<dbReference type="Proteomes" id="UP000001968">
    <property type="component" value="Chromosome"/>
</dbReference>
<organism evidence="2 3">
    <name type="scientific">Syntrophomonas wolfei subsp. wolfei (strain DSM 2245B / Goettingen)</name>
    <dbReference type="NCBI Taxonomy" id="335541"/>
    <lineage>
        <taxon>Bacteria</taxon>
        <taxon>Bacillati</taxon>
        <taxon>Bacillota</taxon>
        <taxon>Clostridia</taxon>
        <taxon>Eubacteriales</taxon>
        <taxon>Syntrophomonadaceae</taxon>
        <taxon>Syntrophomonas</taxon>
    </lineage>
</organism>
<dbReference type="PANTHER" id="PTHR42705:SF2">
    <property type="entry name" value="BIFUNCTIONAL NON-HOMOLOGOUS END JOINING PROTEIN LIGD"/>
    <property type="match status" value="1"/>
</dbReference>
<dbReference type="NCBIfam" id="TIGR02778">
    <property type="entry name" value="ligD_pol"/>
    <property type="match status" value="1"/>
</dbReference>
<keyword evidence="3" id="KW-1185">Reference proteome</keyword>
<dbReference type="AlphaFoldDB" id="Q0AXX0"/>
<accession>Q0AXX0</accession>
<dbReference type="EMBL" id="CP000448">
    <property type="protein sequence ID" value="ABI68434.1"/>
    <property type="molecule type" value="Genomic_DNA"/>
</dbReference>
<sequence length="303" mass="34464">MGESATIAMAGREIKLTNLDRVLWPEDGYCKRDLVEYYTAIFPYMLPHLSERPLVFTRYPRGIGEKSFYQKNAPEGLPQWIKTFTWAGSDGDSKNYVLVQQTVDLMWLANLACIEIHPWLSQINSIEYPDFIVFDLDPSEQSTFEQVISVARLLHELMDSLSLRVYPKTSGAKGLHLYLPIAEGFTYSQIRRVAQAMAEMVCQVIPDIATTERALKHRGPRVYLDYLQNGLGKTVCAAYSVRPHKGAPCSTPIEWQELESIRPDQFTIKTLPERLQQVGDLFADVLNDRQDLKKAMATLGVSR</sequence>
<dbReference type="InterPro" id="IPR014145">
    <property type="entry name" value="LigD_pol_dom"/>
</dbReference>
<name>Q0AXX0_SYNWW</name>
<proteinExistence type="predicted"/>
<dbReference type="Gene3D" id="3.90.920.10">
    <property type="entry name" value="DNA primase, PRIM domain"/>
    <property type="match status" value="1"/>
</dbReference>
<dbReference type="eggNOG" id="COG3285">
    <property type="taxonomic scope" value="Bacteria"/>
</dbReference>
<evidence type="ECO:0000313" key="3">
    <source>
        <dbReference type="Proteomes" id="UP000001968"/>
    </source>
</evidence>
<dbReference type="PANTHER" id="PTHR42705">
    <property type="entry name" value="BIFUNCTIONAL NON-HOMOLOGOUS END JOINING PROTEIN LIGD"/>
    <property type="match status" value="1"/>
</dbReference>
<dbReference type="InterPro" id="IPR052171">
    <property type="entry name" value="NHEJ_LigD"/>
</dbReference>
<reference evidence="3" key="1">
    <citation type="journal article" date="2010" name="Environ. Microbiol.">
        <title>The genome of Syntrophomonas wolfei: new insights into syntrophic metabolism and biohydrogen production.</title>
        <authorList>
            <person name="Sieber J.R."/>
            <person name="Sims D.R."/>
            <person name="Han C."/>
            <person name="Kim E."/>
            <person name="Lykidis A."/>
            <person name="Lapidus A.L."/>
            <person name="McDonnald E."/>
            <person name="Rohlin L."/>
            <person name="Culley D.E."/>
            <person name="Gunsalus R."/>
            <person name="McInerney M.J."/>
        </authorList>
    </citation>
    <scope>NUCLEOTIDE SEQUENCE [LARGE SCALE GENOMIC DNA]</scope>
    <source>
        <strain evidence="3">DSM 2245B / Goettingen</strain>
    </source>
</reference>
<protein>
    <recommendedName>
        <fullName evidence="1">DNA ligase D polymerase domain-containing protein</fullName>
    </recommendedName>
</protein>